<protein>
    <submittedName>
        <fullName evidence="2">Uncharacterized protein</fullName>
    </submittedName>
</protein>
<keyword evidence="1" id="KW-1015">Disulfide bond</keyword>
<sequence>MAVAAPGALGARPKMDSDKMEVCHYDVSQGKFVLLNVSVSVWKNGHSHHDRGELKTDCCMHTNKTLCPDAAQCPLTTQRVIMVLDRKLKTCVPSCSAVPEVEHVSFTCGSMAVGSQCIGTCENGYEGSPQSTVPVATCGATGFTVTGEYAFGASTTVVLKLDIMPVVWMMVCYKV</sequence>
<reference evidence="2 3" key="1">
    <citation type="submission" date="2023-05" db="EMBL/GenBank/DDBJ databases">
        <title>A 100% complete, gapless, phased diploid assembly of the Scenedesmus obliquus UTEX 3031 genome.</title>
        <authorList>
            <person name="Biondi T.C."/>
            <person name="Hanschen E.R."/>
            <person name="Kwon T."/>
            <person name="Eng W."/>
            <person name="Kruse C.P.S."/>
            <person name="Koehler S.I."/>
            <person name="Kunde Y."/>
            <person name="Gleasner C.D."/>
            <person name="You Mak K.T."/>
            <person name="Polle J."/>
            <person name="Hovde B.T."/>
            <person name="Starkenburg S.R."/>
        </authorList>
    </citation>
    <scope>NUCLEOTIDE SEQUENCE [LARGE SCALE GENOMIC DNA]</scope>
    <source>
        <strain evidence="2 3">DOE0152z</strain>
    </source>
</reference>
<keyword evidence="3" id="KW-1185">Reference proteome</keyword>
<dbReference type="InterPro" id="IPR035976">
    <property type="entry name" value="Sushi/SCR/CCP_sf"/>
</dbReference>
<dbReference type="Proteomes" id="UP001244341">
    <property type="component" value="Chromosome 9b"/>
</dbReference>
<organism evidence="2 3">
    <name type="scientific">Tetradesmus obliquus</name>
    <name type="common">Green alga</name>
    <name type="synonym">Acutodesmus obliquus</name>
    <dbReference type="NCBI Taxonomy" id="3088"/>
    <lineage>
        <taxon>Eukaryota</taxon>
        <taxon>Viridiplantae</taxon>
        <taxon>Chlorophyta</taxon>
        <taxon>core chlorophytes</taxon>
        <taxon>Chlorophyceae</taxon>
        <taxon>CS clade</taxon>
        <taxon>Sphaeropleales</taxon>
        <taxon>Scenedesmaceae</taxon>
        <taxon>Tetradesmus</taxon>
    </lineage>
</organism>
<dbReference type="SUPFAM" id="SSF57535">
    <property type="entry name" value="Complement control module/SCR domain"/>
    <property type="match status" value="1"/>
</dbReference>
<evidence type="ECO:0000313" key="2">
    <source>
        <dbReference type="EMBL" id="WIA17752.1"/>
    </source>
</evidence>
<proteinExistence type="predicted"/>
<dbReference type="EMBL" id="CP126216">
    <property type="protein sequence ID" value="WIA17752.1"/>
    <property type="molecule type" value="Genomic_DNA"/>
</dbReference>
<accession>A0ABY8U8G0</accession>
<gene>
    <name evidence="2" type="ORF">OEZ85_009265</name>
</gene>
<name>A0ABY8U8G0_TETOB</name>
<evidence type="ECO:0000313" key="3">
    <source>
        <dbReference type="Proteomes" id="UP001244341"/>
    </source>
</evidence>
<evidence type="ECO:0000256" key="1">
    <source>
        <dbReference type="ARBA" id="ARBA00023157"/>
    </source>
</evidence>